<dbReference type="InterPro" id="IPR000683">
    <property type="entry name" value="Gfo/Idh/MocA-like_OxRdtase_N"/>
</dbReference>
<dbReference type="Gene3D" id="3.30.360.10">
    <property type="entry name" value="Dihydrodipicolinate Reductase, domain 2"/>
    <property type="match status" value="1"/>
</dbReference>
<dbReference type="GO" id="GO:0000166">
    <property type="term" value="F:nucleotide binding"/>
    <property type="evidence" value="ECO:0007669"/>
    <property type="project" value="InterPro"/>
</dbReference>
<evidence type="ECO:0000313" key="3">
    <source>
        <dbReference type="EMBL" id="MBD5781439.1"/>
    </source>
</evidence>
<accession>A0A927FC03</accession>
<dbReference type="InterPro" id="IPR006311">
    <property type="entry name" value="TAT_signal"/>
</dbReference>
<dbReference type="EMBL" id="JACYFG010000051">
    <property type="protein sequence ID" value="MBD5782188.1"/>
    <property type="molecule type" value="Genomic_DNA"/>
</dbReference>
<dbReference type="InterPro" id="IPR055170">
    <property type="entry name" value="GFO_IDH_MocA-like_dom"/>
</dbReference>
<dbReference type="PANTHER" id="PTHR43818">
    <property type="entry name" value="BCDNA.GH03377"/>
    <property type="match status" value="1"/>
</dbReference>
<keyword evidence="7" id="KW-1185">Reference proteome</keyword>
<evidence type="ECO:0000259" key="2">
    <source>
        <dbReference type="Pfam" id="PF22725"/>
    </source>
</evidence>
<dbReference type="SUPFAM" id="SSF51735">
    <property type="entry name" value="NAD(P)-binding Rossmann-fold domains"/>
    <property type="match status" value="1"/>
</dbReference>
<feature type="domain" description="GFO/IDH/MocA-like oxidoreductase" evidence="2">
    <location>
        <begin position="227"/>
        <end position="329"/>
    </location>
</feature>
<evidence type="ECO:0000259" key="1">
    <source>
        <dbReference type="Pfam" id="PF01408"/>
    </source>
</evidence>
<dbReference type="InterPro" id="IPR036291">
    <property type="entry name" value="NAD(P)-bd_dom_sf"/>
</dbReference>
<dbReference type="PROSITE" id="PS51318">
    <property type="entry name" value="TAT"/>
    <property type="match status" value="1"/>
</dbReference>
<dbReference type="EMBL" id="JACYFG010000041">
    <property type="protein sequence ID" value="MBD5781439.1"/>
    <property type="molecule type" value="Genomic_DNA"/>
</dbReference>
<dbReference type="Proteomes" id="UP000622317">
    <property type="component" value="Unassembled WGS sequence"/>
</dbReference>
<dbReference type="Gene3D" id="3.40.50.720">
    <property type="entry name" value="NAD(P)-binding Rossmann-like Domain"/>
    <property type="match status" value="1"/>
</dbReference>
<evidence type="ECO:0000313" key="4">
    <source>
        <dbReference type="EMBL" id="MBD5781556.1"/>
    </source>
</evidence>
<dbReference type="InterPro" id="IPR050463">
    <property type="entry name" value="Gfo/Idh/MocA_oxidrdct_glycsds"/>
</dbReference>
<dbReference type="Pfam" id="PF01408">
    <property type="entry name" value="GFO_IDH_MocA"/>
    <property type="match status" value="1"/>
</dbReference>
<sequence length="447" mass="50507">MTQDSKTSLPGAPLARREFVKNSLVAAGGVMLAPAFARAQSSPAGEINVALVGLGVQGRVLLDAMLNVPGLRFRAVCDIWEYSRTYGQRKLAKEGFEVNAYQDIEDMLEKEKDLDAAIVATPDLWHARHTNLCLKAGLHVYCEKMMARTVEEARSMVLTARETGKLLQIGHQRRSNPRYQHCYNNLIKKAKIPGRITNLNGQWNRAVTPDVGWPKKYAIDEATLKRYGYADMHQFRNWRWFKDLSGGPISDLGAHQIDIFNWFLDAYPKSVFASGGADYYPSREWYDNVMVIYEYDTSYGPVRAFYQTLTTTSAGGGYWEYFMGDEGSIKFSENPSLSKIYREERAPSWDKWIDLHYLTQSEAPAPAKDAKVDVRETAPLAQFDIPVALDKPPHQPHLENFFSAIKGEAKLNADGEHSFKSEVGIFRVNEAVAARRVLEFQPSDFEV</sequence>
<dbReference type="EMBL" id="JACYFG010000051">
    <property type="protein sequence ID" value="MBD5781584.1"/>
    <property type="molecule type" value="Genomic_DNA"/>
</dbReference>
<dbReference type="RefSeq" id="WP_191618541.1">
    <property type="nucleotide sequence ID" value="NZ_JACYFG010000041.1"/>
</dbReference>
<evidence type="ECO:0000313" key="6">
    <source>
        <dbReference type="EMBL" id="MBD5782188.1"/>
    </source>
</evidence>
<evidence type="ECO:0000313" key="7">
    <source>
        <dbReference type="Proteomes" id="UP000622317"/>
    </source>
</evidence>
<organism evidence="4 7">
    <name type="scientific">Pelagicoccus enzymogenes</name>
    <dbReference type="NCBI Taxonomy" id="2773457"/>
    <lineage>
        <taxon>Bacteria</taxon>
        <taxon>Pseudomonadati</taxon>
        <taxon>Verrucomicrobiota</taxon>
        <taxon>Opitutia</taxon>
        <taxon>Puniceicoccales</taxon>
        <taxon>Pelagicoccaceae</taxon>
        <taxon>Pelagicoccus</taxon>
    </lineage>
</organism>
<dbReference type="EMBL" id="JACYFG010000050">
    <property type="protein sequence ID" value="MBD5781556.1"/>
    <property type="molecule type" value="Genomic_DNA"/>
</dbReference>
<protein>
    <submittedName>
        <fullName evidence="4">Gfo/Idh/MocA family oxidoreductase</fullName>
    </submittedName>
</protein>
<dbReference type="SUPFAM" id="SSF55347">
    <property type="entry name" value="Glyceraldehyde-3-phosphate dehydrogenase-like, C-terminal domain"/>
    <property type="match status" value="1"/>
</dbReference>
<reference evidence="4" key="1">
    <citation type="submission" date="2020-09" db="EMBL/GenBank/DDBJ databases">
        <title>Pelagicoccus enzymogenes sp. nov. with an EPS production, isolated from marine sediment.</title>
        <authorList>
            <person name="Feng X."/>
        </authorList>
    </citation>
    <scope>NUCLEOTIDE SEQUENCE</scope>
    <source>
        <strain evidence="4">NFK12</strain>
    </source>
</reference>
<evidence type="ECO:0000313" key="5">
    <source>
        <dbReference type="EMBL" id="MBD5781584.1"/>
    </source>
</evidence>
<proteinExistence type="predicted"/>
<dbReference type="AlphaFoldDB" id="A0A927FC03"/>
<name>A0A927FC03_9BACT</name>
<dbReference type="Pfam" id="PF22725">
    <property type="entry name" value="GFO_IDH_MocA_C3"/>
    <property type="match status" value="1"/>
</dbReference>
<comment type="caution">
    <text evidence="4">The sequence shown here is derived from an EMBL/GenBank/DDBJ whole genome shotgun (WGS) entry which is preliminary data.</text>
</comment>
<gene>
    <name evidence="3" type="ORF">IEN85_18200</name>
    <name evidence="4" type="ORF">IEN85_18790</name>
    <name evidence="5" type="ORF">IEN85_18930</name>
    <name evidence="6" type="ORF">IEN85_22000</name>
</gene>
<feature type="domain" description="Gfo/Idh/MocA-like oxidoreductase N-terminal" evidence="1">
    <location>
        <begin position="47"/>
        <end position="171"/>
    </location>
</feature>
<dbReference type="PANTHER" id="PTHR43818:SF12">
    <property type="entry name" value="NADH-DEPENDENT DEHYDROGENASE-RELATED"/>
    <property type="match status" value="1"/>
</dbReference>